<name>A0A2X1RH97_9ACTO</name>
<dbReference type="InterPro" id="IPR003593">
    <property type="entry name" value="AAA+_ATPase"/>
</dbReference>
<dbReference type="Pfam" id="PF00664">
    <property type="entry name" value="ABC_membrane"/>
    <property type="match status" value="1"/>
</dbReference>
<feature type="transmembrane region" description="Helical" evidence="12">
    <location>
        <begin position="285"/>
        <end position="311"/>
    </location>
</feature>
<evidence type="ECO:0000256" key="7">
    <source>
        <dbReference type="ARBA" id="ARBA00022840"/>
    </source>
</evidence>
<reference evidence="13 14" key="1">
    <citation type="submission" date="2020-04" db="EMBL/GenBank/DDBJ databases">
        <title>Antimicrobial susceptibility and clonality of vaginal-derived multi-drug resistant Mobiluncus isolates in China.</title>
        <authorList>
            <person name="Zhang X."/>
        </authorList>
    </citation>
    <scope>NUCLEOTIDE SEQUENCE [LARGE SCALE GENOMIC DNA]</scope>
    <source>
        <strain evidence="13 14">12</strain>
    </source>
</reference>
<dbReference type="SUPFAM" id="SSF90123">
    <property type="entry name" value="ABC transporter transmembrane region"/>
    <property type="match status" value="1"/>
</dbReference>
<feature type="transmembrane region" description="Helical" evidence="12">
    <location>
        <begin position="180"/>
        <end position="200"/>
    </location>
</feature>
<comment type="subcellular location">
    <subcellularLocation>
        <location evidence="1">Cell inner membrane</location>
        <topology evidence="1">Multi-pass membrane protein</topology>
    </subcellularLocation>
</comment>
<dbReference type="GO" id="GO:0005524">
    <property type="term" value="F:ATP binding"/>
    <property type="evidence" value="ECO:0007669"/>
    <property type="project" value="UniProtKB-KW"/>
</dbReference>
<evidence type="ECO:0000256" key="6">
    <source>
        <dbReference type="ARBA" id="ARBA00022741"/>
    </source>
</evidence>
<dbReference type="GO" id="GO:0016887">
    <property type="term" value="F:ATP hydrolysis activity"/>
    <property type="evidence" value="ECO:0007669"/>
    <property type="project" value="InterPro"/>
</dbReference>
<dbReference type="FunFam" id="3.40.50.300:FF:000221">
    <property type="entry name" value="Multidrug ABC transporter ATP-binding protein"/>
    <property type="match status" value="1"/>
</dbReference>
<feature type="transmembrane region" description="Helical" evidence="12">
    <location>
        <begin position="206"/>
        <end position="225"/>
    </location>
</feature>
<keyword evidence="5 12" id="KW-0812">Transmembrane</keyword>
<evidence type="ECO:0000256" key="2">
    <source>
        <dbReference type="ARBA" id="ARBA00022448"/>
    </source>
</evidence>
<dbReference type="RefSeq" id="WP_004013659.1">
    <property type="nucleotide sequence ID" value="NZ_JABCUS010000005.1"/>
</dbReference>
<proteinExistence type="inferred from homology"/>
<evidence type="ECO:0000256" key="9">
    <source>
        <dbReference type="ARBA" id="ARBA00023136"/>
    </source>
</evidence>
<keyword evidence="6" id="KW-0547">Nucleotide-binding</keyword>
<comment type="caution">
    <text evidence="13">The sequence shown here is derived from an EMBL/GenBank/DDBJ whole genome shotgun (WGS) entry which is preliminary data.</text>
</comment>
<comment type="similarity">
    <text evidence="10">Belongs to the ABC transporter superfamily. Siderophore-Fe(3+) uptake transporter (SIUT) (TC 3.A.1.21) family.</text>
</comment>
<evidence type="ECO:0000256" key="5">
    <source>
        <dbReference type="ARBA" id="ARBA00022692"/>
    </source>
</evidence>
<dbReference type="SMART" id="SM00382">
    <property type="entry name" value="AAA"/>
    <property type="match status" value="1"/>
</dbReference>
<accession>A0A2X1RH97</accession>
<feature type="compositionally biased region" description="Low complexity" evidence="11">
    <location>
        <begin position="1"/>
        <end position="35"/>
    </location>
</feature>
<dbReference type="PANTHER" id="PTHR24221">
    <property type="entry name" value="ATP-BINDING CASSETTE SUB-FAMILY B"/>
    <property type="match status" value="1"/>
</dbReference>
<evidence type="ECO:0000256" key="11">
    <source>
        <dbReference type="SAM" id="MobiDB-lite"/>
    </source>
</evidence>
<dbReference type="Gene3D" id="1.20.1560.10">
    <property type="entry name" value="ABC transporter type 1, transmembrane domain"/>
    <property type="match status" value="2"/>
</dbReference>
<evidence type="ECO:0000256" key="3">
    <source>
        <dbReference type="ARBA" id="ARBA00022475"/>
    </source>
</evidence>
<dbReference type="PANTHER" id="PTHR24221:SF654">
    <property type="entry name" value="ATP-BINDING CASSETTE SUB-FAMILY B MEMBER 6"/>
    <property type="match status" value="1"/>
</dbReference>
<feature type="compositionally biased region" description="Low complexity" evidence="11">
    <location>
        <begin position="401"/>
        <end position="417"/>
    </location>
</feature>
<dbReference type="SUPFAM" id="SSF52540">
    <property type="entry name" value="P-loop containing nucleoside triphosphate hydrolases"/>
    <property type="match status" value="1"/>
</dbReference>
<dbReference type="InterPro" id="IPR011527">
    <property type="entry name" value="ABC1_TM_dom"/>
</dbReference>
<keyword evidence="3" id="KW-1003">Cell membrane</keyword>
<sequence length="673" mass="72043">MNPQNPNTQTNTTSAADPTSATSAAKPSTTSTANPKETKKNTLSSAYQFYRRTISARGLPYVNQSRNLAIAKGVFQGVALVLLLPAATALAKAQPVWGLGITGWLVVFAIVAVAGAILDYVMSMKVFYAALDFIQSVHRIIGDKIARIPLGWFRPGTAGRFSRLVSNELMQLGEIMAHQLWQMGTSVASLLTILVGAFFWDWRLGLTLLVAIPVYWGLARASQYCKQRGDRAAKPAEVELANRLVEFATCQGTLRAAGVGADFELLQLAVAENERQGRKNLWWSLLANLITGAFAQIVLVAMIVIAGSLAIGGVMGPVETVAFIGISLRFVTFIEDVGTSIIGIEDRRHLLTETQEILDAPELPEPGGESAGCAATNKPEIPGNKPVSGSVRVHEAPAGNPAVVSPSPEPSSASESATITPGQETGAIELQHVTFGYDADSPVLQDVSFSVPAGTMCALVGPSGSGKTTISRLIARFWEVNRGSVKVGGLDVREQSTEHLMKQLSLVFQDVYLFDDTLEANILVGNPGATHEEVERAARLAGVTEIVARLPEGYTTRVGEGGRALSGGERQRVSVARALLKQAPIVLLDEATSALDAENEANIVAAMEELRRHATLLVIAHKMETIAGADQVVVLGEDGRVEAVGTHQDLLARPGTYQRYWRQREQASGWRLA</sequence>
<evidence type="ECO:0000256" key="1">
    <source>
        <dbReference type="ARBA" id="ARBA00004429"/>
    </source>
</evidence>
<dbReference type="GO" id="GO:0034040">
    <property type="term" value="F:ATPase-coupled lipid transmembrane transporter activity"/>
    <property type="evidence" value="ECO:0007669"/>
    <property type="project" value="TreeGrafter"/>
</dbReference>
<evidence type="ECO:0000256" key="12">
    <source>
        <dbReference type="SAM" id="Phobius"/>
    </source>
</evidence>
<feature type="region of interest" description="Disordered" evidence="11">
    <location>
        <begin position="1"/>
        <end position="39"/>
    </location>
</feature>
<evidence type="ECO:0000256" key="10">
    <source>
        <dbReference type="ARBA" id="ARBA00023455"/>
    </source>
</evidence>
<dbReference type="AlphaFoldDB" id="A0A2X1RH97"/>
<dbReference type="GO" id="GO:0005886">
    <property type="term" value="C:plasma membrane"/>
    <property type="evidence" value="ECO:0007669"/>
    <property type="project" value="UniProtKB-SubCell"/>
</dbReference>
<dbReference type="Pfam" id="PF00005">
    <property type="entry name" value="ABC_tran"/>
    <property type="match status" value="1"/>
</dbReference>
<dbReference type="OrthoDB" id="9806127at2"/>
<keyword evidence="8 12" id="KW-1133">Transmembrane helix</keyword>
<keyword evidence="4" id="KW-0997">Cell inner membrane</keyword>
<dbReference type="PROSITE" id="PS50893">
    <property type="entry name" value="ABC_TRANSPORTER_2"/>
    <property type="match status" value="1"/>
</dbReference>
<evidence type="ECO:0000256" key="4">
    <source>
        <dbReference type="ARBA" id="ARBA00022519"/>
    </source>
</evidence>
<gene>
    <name evidence="13" type="ORF">HHJ77_03175</name>
</gene>
<evidence type="ECO:0000256" key="8">
    <source>
        <dbReference type="ARBA" id="ARBA00022989"/>
    </source>
</evidence>
<dbReference type="InterPro" id="IPR017871">
    <property type="entry name" value="ABC_transporter-like_CS"/>
</dbReference>
<dbReference type="InterPro" id="IPR039421">
    <property type="entry name" value="Type_1_exporter"/>
</dbReference>
<feature type="region of interest" description="Disordered" evidence="11">
    <location>
        <begin position="360"/>
        <end position="421"/>
    </location>
</feature>
<keyword evidence="7 13" id="KW-0067">ATP-binding</keyword>
<dbReference type="InterPro" id="IPR036640">
    <property type="entry name" value="ABC1_TM_sf"/>
</dbReference>
<dbReference type="InterPro" id="IPR003439">
    <property type="entry name" value="ABC_transporter-like_ATP-bd"/>
</dbReference>
<protein>
    <submittedName>
        <fullName evidence="13">ABC transporter ATP-binding protein</fullName>
    </submittedName>
</protein>
<evidence type="ECO:0000313" key="14">
    <source>
        <dbReference type="Proteomes" id="UP000575397"/>
    </source>
</evidence>
<dbReference type="EMBL" id="JABCUS010000005">
    <property type="protein sequence ID" value="NMX02961.1"/>
    <property type="molecule type" value="Genomic_DNA"/>
</dbReference>
<dbReference type="Proteomes" id="UP000575397">
    <property type="component" value="Unassembled WGS sequence"/>
</dbReference>
<feature type="transmembrane region" description="Helical" evidence="12">
    <location>
        <begin position="73"/>
        <end position="91"/>
    </location>
</feature>
<keyword evidence="9 12" id="KW-0472">Membrane</keyword>
<dbReference type="PROSITE" id="PS00211">
    <property type="entry name" value="ABC_TRANSPORTER_1"/>
    <property type="match status" value="1"/>
</dbReference>
<keyword evidence="2" id="KW-0813">Transport</keyword>
<feature type="transmembrane region" description="Helical" evidence="12">
    <location>
        <begin position="97"/>
        <end position="118"/>
    </location>
</feature>
<dbReference type="InterPro" id="IPR027417">
    <property type="entry name" value="P-loop_NTPase"/>
</dbReference>
<dbReference type="GO" id="GO:0140359">
    <property type="term" value="F:ABC-type transporter activity"/>
    <property type="evidence" value="ECO:0007669"/>
    <property type="project" value="InterPro"/>
</dbReference>
<dbReference type="PROSITE" id="PS50929">
    <property type="entry name" value="ABC_TM1F"/>
    <property type="match status" value="1"/>
</dbReference>
<evidence type="ECO:0000313" key="13">
    <source>
        <dbReference type="EMBL" id="NMX02961.1"/>
    </source>
</evidence>
<organism evidence="13 14">
    <name type="scientific">Mobiluncus mulieris</name>
    <dbReference type="NCBI Taxonomy" id="2052"/>
    <lineage>
        <taxon>Bacteria</taxon>
        <taxon>Bacillati</taxon>
        <taxon>Actinomycetota</taxon>
        <taxon>Actinomycetes</taxon>
        <taxon>Actinomycetales</taxon>
        <taxon>Actinomycetaceae</taxon>
        <taxon>Mobiluncus</taxon>
    </lineage>
</organism>
<dbReference type="Gene3D" id="3.40.50.300">
    <property type="entry name" value="P-loop containing nucleotide triphosphate hydrolases"/>
    <property type="match status" value="1"/>
</dbReference>